<feature type="transmembrane region" description="Helical" evidence="8">
    <location>
        <begin position="12"/>
        <end position="33"/>
    </location>
</feature>
<name>A0A1D2N4W8_ORCCI</name>
<reference evidence="10 11" key="1">
    <citation type="journal article" date="2016" name="Genome Biol. Evol.">
        <title>Gene Family Evolution Reflects Adaptation to Soil Environmental Stressors in the Genome of the Collembolan Orchesella cincta.</title>
        <authorList>
            <person name="Faddeeva-Vakhrusheva A."/>
            <person name="Derks M.F."/>
            <person name="Anvar S.Y."/>
            <person name="Agamennone V."/>
            <person name="Suring W."/>
            <person name="Smit S."/>
            <person name="van Straalen N.M."/>
            <person name="Roelofs D."/>
        </authorList>
    </citation>
    <scope>NUCLEOTIDE SEQUENCE [LARGE SCALE GENOMIC DNA]</scope>
    <source>
        <tissue evidence="10">Mixed pool</tissue>
    </source>
</reference>
<evidence type="ECO:0000259" key="9">
    <source>
        <dbReference type="Pfam" id="PF07885"/>
    </source>
</evidence>
<dbReference type="OrthoDB" id="297496at2759"/>
<keyword evidence="3 8" id="KW-0812">Transmembrane</keyword>
<dbReference type="Proteomes" id="UP000094527">
    <property type="component" value="Unassembled WGS sequence"/>
</dbReference>
<comment type="caution">
    <text evidence="10">The sequence shown here is derived from an EMBL/GenBank/DDBJ whole genome shotgun (WGS) entry which is preliminary data.</text>
</comment>
<evidence type="ECO:0000256" key="3">
    <source>
        <dbReference type="ARBA" id="ARBA00022692"/>
    </source>
</evidence>
<accession>A0A1D2N4W8</accession>
<evidence type="ECO:0000256" key="8">
    <source>
        <dbReference type="SAM" id="Phobius"/>
    </source>
</evidence>
<keyword evidence="6 8" id="KW-0472">Membrane</keyword>
<dbReference type="InterPro" id="IPR003280">
    <property type="entry name" value="2pore_dom_K_chnl"/>
</dbReference>
<evidence type="ECO:0000256" key="4">
    <source>
        <dbReference type="ARBA" id="ARBA00022989"/>
    </source>
</evidence>
<feature type="transmembrane region" description="Helical" evidence="8">
    <location>
        <begin position="166"/>
        <end position="190"/>
    </location>
</feature>
<gene>
    <name evidence="10" type="ORF">Ocin01_06411</name>
</gene>
<dbReference type="Gene3D" id="1.10.287.70">
    <property type="match status" value="1"/>
</dbReference>
<proteinExistence type="predicted"/>
<keyword evidence="7 10" id="KW-0407">Ion channel</keyword>
<protein>
    <submittedName>
        <fullName evidence="10">TWiK family of potassium channels protein 18</fullName>
    </submittedName>
</protein>
<dbReference type="SUPFAM" id="SSF81324">
    <property type="entry name" value="Voltage-gated potassium channels"/>
    <property type="match status" value="1"/>
</dbReference>
<dbReference type="OMA" id="RIARRCI"/>
<sequence>MVSYGNYAPRTPWGKVMTILYGIIGMPLFLLYLSNIGDILARGFKWTFSRCCQCKVFLKENKERMYKNRGILGVHIWTFIKRRRIDENGEVIEEPAQEEEEQITVPISLCLTLMVGYIWGGGLLFAEWENWSVLDASYFCFISLSTIGFGDLVPGDAVAAQSLDEVQYSFVFCSLYLLLGMALIAMCFNLMQEEVIAKVRVCGRRLGCAR</sequence>
<dbReference type="GO" id="GO:0015271">
    <property type="term" value="F:outward rectifier potassium channel activity"/>
    <property type="evidence" value="ECO:0007669"/>
    <property type="project" value="TreeGrafter"/>
</dbReference>
<dbReference type="AlphaFoldDB" id="A0A1D2N4W8"/>
<dbReference type="PANTHER" id="PTHR11003">
    <property type="entry name" value="POTASSIUM CHANNEL, SUBFAMILY K"/>
    <property type="match status" value="1"/>
</dbReference>
<feature type="transmembrane region" description="Helical" evidence="8">
    <location>
        <begin position="103"/>
        <end position="126"/>
    </location>
</feature>
<keyword evidence="11" id="KW-1185">Reference proteome</keyword>
<dbReference type="STRING" id="48709.A0A1D2N4W8"/>
<dbReference type="EMBL" id="LJIJ01000219">
    <property type="protein sequence ID" value="ODN00271.1"/>
    <property type="molecule type" value="Genomic_DNA"/>
</dbReference>
<keyword evidence="4 8" id="KW-1133">Transmembrane helix</keyword>
<dbReference type="GO" id="GO:0005886">
    <property type="term" value="C:plasma membrane"/>
    <property type="evidence" value="ECO:0007669"/>
    <property type="project" value="TreeGrafter"/>
</dbReference>
<organism evidence="10 11">
    <name type="scientific">Orchesella cincta</name>
    <name type="common">Springtail</name>
    <name type="synonym">Podura cincta</name>
    <dbReference type="NCBI Taxonomy" id="48709"/>
    <lineage>
        <taxon>Eukaryota</taxon>
        <taxon>Metazoa</taxon>
        <taxon>Ecdysozoa</taxon>
        <taxon>Arthropoda</taxon>
        <taxon>Hexapoda</taxon>
        <taxon>Collembola</taxon>
        <taxon>Entomobryomorpha</taxon>
        <taxon>Entomobryoidea</taxon>
        <taxon>Orchesellidae</taxon>
        <taxon>Orchesellinae</taxon>
        <taxon>Orchesella</taxon>
    </lineage>
</organism>
<evidence type="ECO:0000256" key="2">
    <source>
        <dbReference type="ARBA" id="ARBA00022448"/>
    </source>
</evidence>
<dbReference type="PANTHER" id="PTHR11003:SF352">
    <property type="entry name" value="BCDNA.GH04802-RELATED"/>
    <property type="match status" value="1"/>
</dbReference>
<dbReference type="GO" id="GO:0022841">
    <property type="term" value="F:potassium ion leak channel activity"/>
    <property type="evidence" value="ECO:0007669"/>
    <property type="project" value="TreeGrafter"/>
</dbReference>
<evidence type="ECO:0000313" key="11">
    <source>
        <dbReference type="Proteomes" id="UP000094527"/>
    </source>
</evidence>
<comment type="subcellular location">
    <subcellularLocation>
        <location evidence="1">Membrane</location>
        <topology evidence="1">Multi-pass membrane protein</topology>
    </subcellularLocation>
</comment>
<evidence type="ECO:0000313" key="10">
    <source>
        <dbReference type="EMBL" id="ODN00271.1"/>
    </source>
</evidence>
<feature type="transmembrane region" description="Helical" evidence="8">
    <location>
        <begin position="138"/>
        <end position="160"/>
    </location>
</feature>
<keyword evidence="2" id="KW-0813">Transport</keyword>
<feature type="domain" description="Potassium channel" evidence="9">
    <location>
        <begin position="114"/>
        <end position="194"/>
    </location>
</feature>
<dbReference type="GO" id="GO:0030322">
    <property type="term" value="P:stabilization of membrane potential"/>
    <property type="evidence" value="ECO:0007669"/>
    <property type="project" value="TreeGrafter"/>
</dbReference>
<dbReference type="Pfam" id="PF07885">
    <property type="entry name" value="Ion_trans_2"/>
    <property type="match status" value="2"/>
</dbReference>
<dbReference type="InterPro" id="IPR013099">
    <property type="entry name" value="K_chnl_dom"/>
</dbReference>
<evidence type="ECO:0000256" key="6">
    <source>
        <dbReference type="ARBA" id="ARBA00023136"/>
    </source>
</evidence>
<evidence type="ECO:0000256" key="7">
    <source>
        <dbReference type="ARBA" id="ARBA00023303"/>
    </source>
</evidence>
<evidence type="ECO:0000256" key="5">
    <source>
        <dbReference type="ARBA" id="ARBA00023065"/>
    </source>
</evidence>
<evidence type="ECO:0000256" key="1">
    <source>
        <dbReference type="ARBA" id="ARBA00004141"/>
    </source>
</evidence>
<feature type="domain" description="Potassium channel" evidence="9">
    <location>
        <begin position="2"/>
        <end position="41"/>
    </location>
</feature>
<keyword evidence="5" id="KW-0406">Ion transport</keyword>